<dbReference type="Proteomes" id="UP000193781">
    <property type="component" value="Unassembled WGS sequence"/>
</dbReference>
<name>A0A0F5NID3_9MYCO</name>
<keyword evidence="2" id="KW-1185">Reference proteome</keyword>
<comment type="caution">
    <text evidence="1">The sequence shown here is derived from an EMBL/GenBank/DDBJ whole genome shotgun (WGS) entry which is preliminary data.</text>
</comment>
<accession>A0A0F5NID3</accession>
<dbReference type="EMBL" id="LQPH01000101">
    <property type="protein sequence ID" value="ORW25859.1"/>
    <property type="molecule type" value="Genomic_DNA"/>
</dbReference>
<sequence>MVGSVQPELVNAVKARTSPRTTLYFKRDMNTPFVEKKCFARGELYYVRAIRDDKGFNKFATICVN</sequence>
<dbReference type="AlphaFoldDB" id="A0A0F5NID3"/>
<proteinExistence type="predicted"/>
<reference evidence="1 2" key="1">
    <citation type="submission" date="2016-01" db="EMBL/GenBank/DDBJ databases">
        <title>The new phylogeny of the genus Mycobacterium.</title>
        <authorList>
            <person name="Tarcisio F."/>
            <person name="Conor M."/>
            <person name="Antonella G."/>
            <person name="Elisabetta G."/>
            <person name="Giulia F.S."/>
            <person name="Sara T."/>
            <person name="Anna F."/>
            <person name="Clotilde B."/>
            <person name="Roberto B."/>
            <person name="Veronica D.S."/>
            <person name="Fabio R."/>
            <person name="Monica P."/>
            <person name="Olivier J."/>
            <person name="Enrico T."/>
            <person name="Nicola S."/>
        </authorList>
    </citation>
    <scope>NUCLEOTIDE SEQUENCE [LARGE SCALE GENOMIC DNA]</scope>
    <source>
        <strain evidence="1 2">DSM 44803</strain>
    </source>
</reference>
<protein>
    <submittedName>
        <fullName evidence="1">Uncharacterized protein</fullName>
    </submittedName>
</protein>
<organism evidence="1 2">
    <name type="scientific">Mycobacterium nebraskense</name>
    <dbReference type="NCBI Taxonomy" id="244292"/>
    <lineage>
        <taxon>Bacteria</taxon>
        <taxon>Bacillati</taxon>
        <taxon>Actinomycetota</taxon>
        <taxon>Actinomycetes</taxon>
        <taxon>Mycobacteriales</taxon>
        <taxon>Mycobacteriaceae</taxon>
        <taxon>Mycobacterium</taxon>
    </lineage>
</organism>
<gene>
    <name evidence="1" type="ORF">AWC17_01275</name>
</gene>
<dbReference type="OrthoDB" id="4748347at2"/>
<evidence type="ECO:0000313" key="2">
    <source>
        <dbReference type="Proteomes" id="UP000193781"/>
    </source>
</evidence>
<evidence type="ECO:0000313" key="1">
    <source>
        <dbReference type="EMBL" id="ORW25859.1"/>
    </source>
</evidence>